<accession>A0A225AS13</accession>
<dbReference type="RefSeq" id="XP_020121265.1">
    <property type="nucleotide sequence ID" value="XM_020265580.1"/>
</dbReference>
<dbReference type="Proteomes" id="UP000214365">
    <property type="component" value="Unassembled WGS sequence"/>
</dbReference>
<feature type="chain" id="PRO_5012036349" description="DUF6923 domain-containing protein" evidence="1">
    <location>
        <begin position="24"/>
        <end position="397"/>
    </location>
</feature>
<evidence type="ECO:0000259" key="2">
    <source>
        <dbReference type="Pfam" id="PF21959"/>
    </source>
</evidence>
<name>A0A225AS13_TALAT</name>
<proteinExistence type="predicted"/>
<reference evidence="3 4" key="1">
    <citation type="submission" date="2015-06" db="EMBL/GenBank/DDBJ databases">
        <title>Talaromyces atroroseus IBT 11181 draft genome.</title>
        <authorList>
            <person name="Rasmussen K.B."/>
            <person name="Rasmussen S."/>
            <person name="Petersen B."/>
            <person name="Sicheritz-Ponten T."/>
            <person name="Mortensen U.H."/>
            <person name="Thrane U."/>
        </authorList>
    </citation>
    <scope>NUCLEOTIDE SEQUENCE [LARGE SCALE GENOMIC DNA]</scope>
    <source>
        <strain evidence="3 4">IBT 11181</strain>
    </source>
</reference>
<keyword evidence="4" id="KW-1185">Reference proteome</keyword>
<organism evidence="3 4">
    <name type="scientific">Talaromyces atroroseus</name>
    <dbReference type="NCBI Taxonomy" id="1441469"/>
    <lineage>
        <taxon>Eukaryota</taxon>
        <taxon>Fungi</taxon>
        <taxon>Dikarya</taxon>
        <taxon>Ascomycota</taxon>
        <taxon>Pezizomycotina</taxon>
        <taxon>Eurotiomycetes</taxon>
        <taxon>Eurotiomycetidae</taxon>
        <taxon>Eurotiales</taxon>
        <taxon>Trichocomaceae</taxon>
        <taxon>Talaromyces</taxon>
        <taxon>Talaromyces sect. Trachyspermi</taxon>
    </lineage>
</organism>
<evidence type="ECO:0000313" key="4">
    <source>
        <dbReference type="Proteomes" id="UP000214365"/>
    </source>
</evidence>
<feature type="signal peptide" evidence="1">
    <location>
        <begin position="1"/>
        <end position="23"/>
    </location>
</feature>
<dbReference type="GeneID" id="31003050"/>
<gene>
    <name evidence="3" type="ORF">UA08_03295</name>
</gene>
<dbReference type="STRING" id="1441469.A0A225AS13"/>
<dbReference type="SUPFAM" id="SSF63825">
    <property type="entry name" value="YWTD domain"/>
    <property type="match status" value="1"/>
</dbReference>
<sequence length="397" mass="41404">MASPRNILYALGTALYVSAYAAAVPLDIGVDVCLPFGIQVGLFIDLFEPPQITEVVPIFATATTTVPSAGVYTVPSGTSVATVTAHEASEMCITSVTTKTTTYPCSTSTSFTTTWWDPCISSSSTGTCRWTPPATSAPTTITATVTATITESATSCVPTTPTATLSCDPYGYLIQYATLYRVDLTTGDTTQVSTGLGDNTSINSIGYNVLDNYIYGYQSSTGTILRISADGTTVTIDADSPPAGSNIGDVDTNGHYWVGTETTWAQIDLAPGSATYGQTLANGTTSTLGYAVADWVYIPDAGEYMYAVGSVSSMNETALLRFDLSTHEWESVADYGALGVIGVGAVYGMNNGTLYASENGNGQIWQFPVSGDTPFEVSQGPASGNNDGARCVLNLLA</sequence>
<dbReference type="OrthoDB" id="4405280at2759"/>
<evidence type="ECO:0000256" key="1">
    <source>
        <dbReference type="SAM" id="SignalP"/>
    </source>
</evidence>
<evidence type="ECO:0000313" key="3">
    <source>
        <dbReference type="EMBL" id="OKL61144.1"/>
    </source>
</evidence>
<feature type="domain" description="DUF6923" evidence="2">
    <location>
        <begin position="177"/>
        <end position="392"/>
    </location>
</feature>
<comment type="caution">
    <text evidence="3">The sequence shown here is derived from an EMBL/GenBank/DDBJ whole genome shotgun (WGS) entry which is preliminary data.</text>
</comment>
<dbReference type="Pfam" id="PF21959">
    <property type="entry name" value="DUF6923"/>
    <property type="match status" value="1"/>
</dbReference>
<dbReference type="AlphaFoldDB" id="A0A225AS13"/>
<keyword evidence="1" id="KW-0732">Signal</keyword>
<dbReference type="EMBL" id="LFMY01000004">
    <property type="protein sequence ID" value="OKL61144.1"/>
    <property type="molecule type" value="Genomic_DNA"/>
</dbReference>
<dbReference type="InterPro" id="IPR054215">
    <property type="entry name" value="DUF6923"/>
</dbReference>
<protein>
    <recommendedName>
        <fullName evidence="2">DUF6923 domain-containing protein</fullName>
    </recommendedName>
</protein>